<feature type="region of interest" description="Disordered" evidence="1">
    <location>
        <begin position="65"/>
        <end position="184"/>
    </location>
</feature>
<evidence type="ECO:0000256" key="1">
    <source>
        <dbReference type="SAM" id="MobiDB-lite"/>
    </source>
</evidence>
<proteinExistence type="predicted"/>
<feature type="region of interest" description="Disordered" evidence="1">
    <location>
        <begin position="498"/>
        <end position="528"/>
    </location>
</feature>
<evidence type="ECO:0000313" key="3">
    <source>
        <dbReference type="Proteomes" id="UP000827892"/>
    </source>
</evidence>
<dbReference type="Proteomes" id="UP000827892">
    <property type="component" value="Chromosome X"/>
</dbReference>
<feature type="region of interest" description="Disordered" evidence="1">
    <location>
        <begin position="202"/>
        <end position="295"/>
    </location>
</feature>
<feature type="compositionally biased region" description="Basic and acidic residues" evidence="1">
    <location>
        <begin position="166"/>
        <end position="178"/>
    </location>
</feature>
<protein>
    <submittedName>
        <fullName evidence="2">Uncharacterized protein</fullName>
    </submittedName>
</protein>
<accession>A0AAE8ZZV3</accession>
<feature type="compositionally biased region" description="Polar residues" evidence="1">
    <location>
        <begin position="253"/>
        <end position="295"/>
    </location>
</feature>
<feature type="region of interest" description="Disordered" evidence="1">
    <location>
        <begin position="1"/>
        <end position="42"/>
    </location>
</feature>
<evidence type="ECO:0000313" key="2">
    <source>
        <dbReference type="EMBL" id="ULT83918.1"/>
    </source>
</evidence>
<reference evidence="2 3" key="1">
    <citation type="submission" date="2022-05" db="EMBL/GenBank/DDBJ databases">
        <title>Chromosome-level reference genomes for two strains of Caenorhabditis briggsae: an improved platform for comparative genomics.</title>
        <authorList>
            <person name="Stevens L."/>
            <person name="Andersen E.C."/>
        </authorList>
    </citation>
    <scope>NUCLEOTIDE SEQUENCE [LARGE SCALE GENOMIC DNA]</scope>
    <source>
        <strain evidence="2">QX1410_ONT</strain>
        <tissue evidence="2">Whole-organism</tissue>
    </source>
</reference>
<organism evidence="2 3">
    <name type="scientific">Caenorhabditis briggsae</name>
    <dbReference type="NCBI Taxonomy" id="6238"/>
    <lineage>
        <taxon>Eukaryota</taxon>
        <taxon>Metazoa</taxon>
        <taxon>Ecdysozoa</taxon>
        <taxon>Nematoda</taxon>
        <taxon>Chromadorea</taxon>
        <taxon>Rhabditida</taxon>
        <taxon>Rhabditina</taxon>
        <taxon>Rhabditomorpha</taxon>
        <taxon>Rhabditoidea</taxon>
        <taxon>Rhabditidae</taxon>
        <taxon>Peloderinae</taxon>
        <taxon>Caenorhabditis</taxon>
    </lineage>
</organism>
<feature type="compositionally biased region" description="Polar residues" evidence="1">
    <location>
        <begin position="410"/>
        <end position="423"/>
    </location>
</feature>
<feature type="region of interest" description="Disordered" evidence="1">
    <location>
        <begin position="410"/>
        <end position="462"/>
    </location>
</feature>
<dbReference type="AlphaFoldDB" id="A0AAE8ZZV3"/>
<name>A0AAE8ZZV3_CAEBR</name>
<feature type="compositionally biased region" description="Low complexity" evidence="1">
    <location>
        <begin position="206"/>
        <end position="219"/>
    </location>
</feature>
<dbReference type="KEGG" id="cbr:CBG_15437"/>
<dbReference type="EMBL" id="CP090896">
    <property type="protein sequence ID" value="ULT83918.1"/>
    <property type="molecule type" value="Genomic_DNA"/>
</dbReference>
<feature type="compositionally biased region" description="Basic and acidic residues" evidence="1">
    <location>
        <begin position="74"/>
        <end position="91"/>
    </location>
</feature>
<sequence length="993" mass="112562">MNNRPKRACAVSNTNGKPPENATGANTAGRRQGSTKEAIDAGASRSNVEAALLANKNTVVAATAKNVAPNLSKTETDHEATSSKDASEHKVTKTPSRTMPARLCKSTFAEKMSGARDECASNTKDSSSSSKNTDSFGPKNAALPADGGTTSGDPLPKMSVLQPKIPKIEKSKEAAKKDSSKKKTPWKLLINWHNVFPDLDAEDFLPRSSTKPTGPTSSSVKAAVENDKKRATSSAALPSTSQKAASEGDGILSRQSTLDATKASTEAPQLVQEESSLNGKNEQMDSTSTCGTSENQGNVYTEEWRKLFPILTSQTPQRKHFSIGIGSASSSVSLKPKIPTKLPNFLIATPDFAGPSSSSLPALATPAQYTPKLLSTSNSVKQRKQRTPRNIFTLPIFDEDREDELLIARSSTRPTRYTGNFVNTAAVENDEKDEKMDEDDAASENEDDSESEETYKKPSISEQREAIIEKFRRSEKRKSIVQMKKEMKYADKISREFERSEKRRKTEQKKREDKKWREQQKELKEQERSDNALANLEIRKIAHRKAQDKKFIIGRQKSMKEVIKMLKERTIATDVQVRVPSKKFEEPNNFSISHLVPIQRFSRSGTKSEYFKQLENHYRTSPNFKAIHAFATEATKLSEKHYFGSISDPFFKAREFRCKWVDARYIGVGKQPDFGLDISYADKMPSDWKQEIQKKLPQRFYELGAKENIPKLVEAIGSKQYKLLDLTPEFSRLDSAKKMAKVEYIVDKFLLLLKIWKIKHTDTQYPRVVLYFFFVMESVMKTVPLQSREAVIFDFVGGSNDAKYELVKNMIFWLPVHLGDLAGTCHVPQPEMIDLSRQMLAVLLNEWPVAMGMRLEDQDLLERIQLAALRLECHNSMEKDEIREWLPFFKPKNREGAEGVYSDVKEKRQNSLRRVWASRKTTVEFGRLETSHPVRPTRRRCHSFSEFKDSEKFPKKTERINLDPIEHWNMLWSSQFEGLRRIKYSVEGSDVPE</sequence>
<feature type="compositionally biased region" description="Low complexity" evidence="1">
    <location>
        <begin position="121"/>
        <end position="135"/>
    </location>
</feature>
<feature type="compositionally biased region" description="Acidic residues" evidence="1">
    <location>
        <begin position="428"/>
        <end position="452"/>
    </location>
</feature>
<gene>
    <name evidence="2" type="ORF">L3Y34_012899</name>
</gene>
<feature type="compositionally biased region" description="Polar residues" evidence="1">
    <location>
        <begin position="232"/>
        <end position="244"/>
    </location>
</feature>
<feature type="compositionally biased region" description="Basic and acidic residues" evidence="1">
    <location>
        <begin position="509"/>
        <end position="528"/>
    </location>
</feature>